<feature type="compositionally biased region" description="Low complexity" evidence="1">
    <location>
        <begin position="153"/>
        <end position="187"/>
    </location>
</feature>
<evidence type="ECO:0000256" key="2">
    <source>
        <dbReference type="SAM" id="Phobius"/>
    </source>
</evidence>
<feature type="region of interest" description="Disordered" evidence="1">
    <location>
        <begin position="153"/>
        <end position="189"/>
    </location>
</feature>
<reference evidence="3 4" key="1">
    <citation type="submission" date="2018-05" db="EMBL/GenBank/DDBJ databases">
        <title>Evolution of GPA BGCs.</title>
        <authorList>
            <person name="Waglechner N."/>
            <person name="Wright G.D."/>
        </authorList>
    </citation>
    <scope>NUCLEOTIDE SEQUENCE [LARGE SCALE GENOMIC DNA]</scope>
    <source>
        <strain evidence="3 4">A82846</strain>
    </source>
</reference>
<gene>
    <name evidence="3" type="ORF">DMH04_00370</name>
</gene>
<proteinExistence type="predicted"/>
<dbReference type="RefSeq" id="WP_051793637.1">
    <property type="nucleotide sequence ID" value="NZ_QHKI01000001.1"/>
</dbReference>
<evidence type="ECO:0000256" key="1">
    <source>
        <dbReference type="SAM" id="MobiDB-lite"/>
    </source>
</evidence>
<protein>
    <submittedName>
        <fullName evidence="3">Uncharacterized protein</fullName>
    </submittedName>
</protein>
<name>A0A428ZTZ7_KIBAR</name>
<organism evidence="3 4">
    <name type="scientific">Kibdelosporangium aridum</name>
    <dbReference type="NCBI Taxonomy" id="2030"/>
    <lineage>
        <taxon>Bacteria</taxon>
        <taxon>Bacillati</taxon>
        <taxon>Actinomycetota</taxon>
        <taxon>Actinomycetes</taxon>
        <taxon>Pseudonocardiales</taxon>
        <taxon>Pseudonocardiaceae</taxon>
        <taxon>Kibdelosporangium</taxon>
    </lineage>
</organism>
<comment type="caution">
    <text evidence="3">The sequence shown here is derived from an EMBL/GenBank/DDBJ whole genome shotgun (WGS) entry which is preliminary data.</text>
</comment>
<keyword evidence="2" id="KW-0472">Membrane</keyword>
<evidence type="ECO:0000313" key="4">
    <source>
        <dbReference type="Proteomes" id="UP000287547"/>
    </source>
</evidence>
<evidence type="ECO:0000313" key="3">
    <source>
        <dbReference type="EMBL" id="RSM91497.1"/>
    </source>
</evidence>
<feature type="transmembrane region" description="Helical" evidence="2">
    <location>
        <begin position="109"/>
        <end position="126"/>
    </location>
</feature>
<dbReference type="EMBL" id="QHKI01000001">
    <property type="protein sequence ID" value="RSM91497.1"/>
    <property type="molecule type" value="Genomic_DNA"/>
</dbReference>
<keyword evidence="2" id="KW-1133">Transmembrane helix</keyword>
<accession>A0A428ZTZ7</accession>
<keyword evidence="2" id="KW-0812">Transmembrane</keyword>
<dbReference type="Proteomes" id="UP000287547">
    <property type="component" value="Unassembled WGS sequence"/>
</dbReference>
<sequence length="336" mass="35755">MSDELANSIVRALSQYLVWKAGAGSAAFDANLENLHGLLSVKMSDAFQGELLGRFTDNPTSTVEQQALRVHLAEEIRRDPEFGRELGRVLAGQIERGSKMPGKKTMKRGFAILGAAVIVTGTFIIGRSTANVEAVPTPTPAPVTVTSVVQVSPTATPVPSPSSSSSVVAPPPSGSGVVPGTPGDGSSLPKGTPVFVKDLPKPNNQSYAEFGDHDVRLTQYQNSLWHPLSTCNDDRYKGEQQFNLKNFSRIEVQAVGTDQTSDPSLVVKFEIFINNDKVKPIATVVANPGESKQLGADLPPDTFALTLRSSLVTVDKSKCRSGNAVWGTPFVTAVGR</sequence>
<dbReference type="OrthoDB" id="3682046at2"/>
<dbReference type="AlphaFoldDB" id="A0A428ZTZ7"/>